<accession>A0A7S0BX40</accession>
<proteinExistence type="predicted"/>
<dbReference type="EMBL" id="HBEL01002344">
    <property type="protein sequence ID" value="CAD8404988.1"/>
    <property type="molecule type" value="Transcribed_RNA"/>
</dbReference>
<sequence length="127" mass="14019">MRSFWNKTESRVSTTVTALLNGVLNNDPLTTKHTSIMCGSEEAGDDEGELTLDNTPLAIITRAETKLDAYTVIHELHRVALSTITIVSGNVTTHLSNPDVVKQLWVTKLLGRLFCSQVGNIMETFLF</sequence>
<evidence type="ECO:0000313" key="1">
    <source>
        <dbReference type="EMBL" id="CAD8404988.1"/>
    </source>
</evidence>
<protein>
    <submittedName>
        <fullName evidence="1">Uncharacterized protein</fullName>
    </submittedName>
</protein>
<organism evidence="1">
    <name type="scientific">Proboscia inermis</name>
    <dbReference type="NCBI Taxonomy" id="420281"/>
    <lineage>
        <taxon>Eukaryota</taxon>
        <taxon>Sar</taxon>
        <taxon>Stramenopiles</taxon>
        <taxon>Ochrophyta</taxon>
        <taxon>Bacillariophyta</taxon>
        <taxon>Coscinodiscophyceae</taxon>
        <taxon>Rhizosoleniophycidae</taxon>
        <taxon>Rhizosoleniales</taxon>
        <taxon>Rhizosoleniaceae</taxon>
        <taxon>Proboscia</taxon>
    </lineage>
</organism>
<reference evidence="1" key="1">
    <citation type="submission" date="2021-01" db="EMBL/GenBank/DDBJ databases">
        <authorList>
            <person name="Corre E."/>
            <person name="Pelletier E."/>
            <person name="Niang G."/>
            <person name="Scheremetjew M."/>
            <person name="Finn R."/>
            <person name="Kale V."/>
            <person name="Holt S."/>
            <person name="Cochrane G."/>
            <person name="Meng A."/>
            <person name="Brown T."/>
            <person name="Cohen L."/>
        </authorList>
    </citation>
    <scope>NUCLEOTIDE SEQUENCE</scope>
    <source>
        <strain evidence="1">CCAP1064/1</strain>
    </source>
</reference>
<dbReference type="AlphaFoldDB" id="A0A7S0BX40"/>
<name>A0A7S0BX40_9STRA</name>
<gene>
    <name evidence="1" type="ORF">PINE0816_LOCUS1097</name>
</gene>